<dbReference type="PANTHER" id="PTHR30329">
    <property type="entry name" value="STATOR ELEMENT OF FLAGELLAR MOTOR COMPLEX"/>
    <property type="match status" value="1"/>
</dbReference>
<comment type="caution">
    <text evidence="3">The sequence shown here is derived from an EMBL/GenBank/DDBJ whole genome shotgun (WGS) entry which is preliminary data.</text>
</comment>
<feature type="domain" description="OmpA-like" evidence="2">
    <location>
        <begin position="782"/>
        <end position="907"/>
    </location>
</feature>
<dbReference type="SUPFAM" id="SSF103088">
    <property type="entry name" value="OmpA-like"/>
    <property type="match status" value="1"/>
</dbReference>
<dbReference type="InterPro" id="IPR050330">
    <property type="entry name" value="Bact_OuterMem_StrucFunc"/>
</dbReference>
<sequence>MRLTTPLNHLYSYGATALQGLACALFGVVSLPAVAVTEVGTPIVNTATATYDYNGQRDLRISADSPESIVQNINPGPVAPSAAEIAIQHFQAEASAPRGTALNGSACATSAAANSFTPQNSFFQLTGETHTLPGNYQLADTQFGFKVGEPVFIQITEADKNLNPVRPDTVVVNIANTAGSDHETLRLTETGDNTGIFAGVLQTVLTSATPYNCELSLQRDDYLQVTYTDANDNTDTVSLQTRFDPFSRIFNAQTGEAINGVKVTLIDTDTGKPATGKVLDDDGKSCYQPAFISGQGPVDAIDGQPSCATSSSQKAYMAGSQAAATADSVPTGSFRFPYVKPGTYQLQFEAPPQLRVPSKYNNDELTAVNNDNPFQLSNISRGQPFNVEHMVFIADVPVDIRADGALVTKTASKNEAAIGDFLQYSINIQNNEVEITDALLQDQLPSGLRYQPGSAHLNGDKIADPQTDNSGSLLSFAVGNIAEEQLVTLTYVVQVGSLAKGELVNTAWLKDDQVSSNTAKAAVMIRDDFFKDTSRLFGRVFLDDCDGNLDAEAVANVRLYMEDGTYVVTDQSGEWHIEDVRPGTHVVQLDTSTIPPYMEAVACDNKGFHAGRAYSQFVDVQPGSFWRVDFALKMKEPEKGEVRQRLSHALVPLSTLANGDLPYNSPVPEKLKFTLDLEGEGLEIFNLTGMIALPDGVIYEPGSTTLDNVPWEDPQVSYGTLIYKLGDKPAEWQHQLQFTAVVSDKAKSGELTTKAVSRFKVKGKTAQQIKPAITTAVLQLPPDDGVIKPIKPPKFANFSDVLTEQDKINLKSVVDRLAGLRNLKVEVVGHTDSTPIARRNRHIFADNQQLSEARAKAVAQYVAQQLGVSNEQVIYSGKGSSQPVASNASRQGRALNRRVEVNVLSGDPDLDLAQQQYDMQVATIEADISGFLADLPATASGNPAALPMEPLMPEFDNEWFETAADEAQWLWPPLDRSPGIGSVKIAISHEKGQRVKLLLDDKPVSPLNFDGTIKGKRRDLAVSTWRGVDIEPGANRFSVFVIDGNGDIVSEFERTVQYAQDPAKAELVEDQTRAIADGITPAVIAVKLTDKDGFPIRPDVQGELEIQAPYQIYDEQAQIEANPLGRVTKPRYRVGADGVALIRLAPTSTSGEAVLRFRHGNGQEDELRVWLKAPQRDWILVGLGDLAVGYNAGGGHDNNRAASGVDDNIYHDGRLAFFAQGQVPGDWLITAAYDSGKPEAEAFARTIEPNRYYTLYGDASQQRLDASSAKKLYVKVERNRFYTVFGDINTDLTVTELGRYSRQMTGVQSAYQGEIVEFSAFAAESDKGYARDEIQGDGTSGLYRLSNKLLVANSEKLHIEVRDRFRSEVVLSRRELQRDIDYVIDYQDGTVYFKQPILSTDDSFNPRFIIAEYDVDNGGKLGHIAGGRVGVKLFDDDIKAGVTAISQNQRGDSRQLQAADLDWKLGNTRIKAEAAQSETTVEGSDKQAKAHLLEVTHRTDSLEAKAYVRRQDEHFGVDQTSSGENDYRKEGLEGTWYLSDRDRLALDTFHHYRLSSGDDKYQTQLDWIHRLNSDQQFSVGILTAAEENDDETLYSDQLTAGFSNRFLNDRLTLNAQILARMSQRSDAKDQLRLGADYRLNNDYSIFAEHELGFESDAPQRTIMGLRATPWAGAKAQQSIEQVEQDDAYRLFSVSGLSQEFNISDHWSASAGFDQAKNLESNAPTEVGQNSEDFYALYAGTAFRSDVWQWNNRLEYRDGNSKDKWAVRTSVYHPLSDALATGGSLDYFLEEGREAFSKKLDAKFDLAIRPRKDPYAVLLQTRWVQEADGGEGTPTRSRRLINNAHANWLITQRDQLAGQYGIKRVLDQYNSNDYASTTDFMAAEWRHHLNARWDIGAHARRLHGYDTHQTQHGAGVSVGWIPQTNVWLGLGYNFTGFIDDDFSAANFTAQGVYLKMRFKADQQTLQTLRAAFQ</sequence>
<dbReference type="CDD" id="cd07185">
    <property type="entry name" value="OmpA_C-like"/>
    <property type="match status" value="1"/>
</dbReference>
<dbReference type="Gene3D" id="3.30.1330.60">
    <property type="entry name" value="OmpA-like domain"/>
    <property type="match status" value="1"/>
</dbReference>
<dbReference type="NCBIfam" id="TIGR01451">
    <property type="entry name" value="B_ant_repeat"/>
    <property type="match status" value="1"/>
</dbReference>
<dbReference type="RefSeq" id="WP_376864510.1">
    <property type="nucleotide sequence ID" value="NZ_JBHRYB010000001.1"/>
</dbReference>
<protein>
    <submittedName>
        <fullName evidence="3">OmpA family protein</fullName>
    </submittedName>
</protein>
<dbReference type="PROSITE" id="PS51123">
    <property type="entry name" value="OMPA_2"/>
    <property type="match status" value="1"/>
</dbReference>
<dbReference type="Proteomes" id="UP001595722">
    <property type="component" value="Unassembled WGS sequence"/>
</dbReference>
<dbReference type="InterPro" id="IPR047589">
    <property type="entry name" value="DUF11_rpt"/>
</dbReference>
<evidence type="ECO:0000256" key="1">
    <source>
        <dbReference type="PROSITE-ProRule" id="PRU00473"/>
    </source>
</evidence>
<dbReference type="EMBL" id="JBHRYB010000001">
    <property type="protein sequence ID" value="MFC3678946.1"/>
    <property type="molecule type" value="Genomic_DNA"/>
</dbReference>
<dbReference type="InterPro" id="IPR036737">
    <property type="entry name" value="OmpA-like_sf"/>
</dbReference>
<evidence type="ECO:0000313" key="4">
    <source>
        <dbReference type="Proteomes" id="UP001595722"/>
    </source>
</evidence>
<dbReference type="InterPro" id="IPR006665">
    <property type="entry name" value="OmpA-like"/>
</dbReference>
<evidence type="ECO:0000313" key="3">
    <source>
        <dbReference type="EMBL" id="MFC3678946.1"/>
    </source>
</evidence>
<keyword evidence="1" id="KW-0472">Membrane</keyword>
<gene>
    <name evidence="3" type="ORF">ACFOMG_02310</name>
</gene>
<name>A0ABV7VQX8_9GAMM</name>
<dbReference type="PANTHER" id="PTHR30329:SF21">
    <property type="entry name" value="LIPOPROTEIN YIAD-RELATED"/>
    <property type="match status" value="1"/>
</dbReference>
<evidence type="ECO:0000259" key="2">
    <source>
        <dbReference type="PROSITE" id="PS51123"/>
    </source>
</evidence>
<accession>A0ABV7VQX8</accession>
<dbReference type="Pfam" id="PF01345">
    <property type="entry name" value="DUF11"/>
    <property type="match status" value="1"/>
</dbReference>
<dbReference type="Gene3D" id="2.60.40.740">
    <property type="match status" value="1"/>
</dbReference>
<dbReference type="InterPro" id="IPR001434">
    <property type="entry name" value="OmcB-like_DUF11"/>
</dbReference>
<organism evidence="3 4">
    <name type="scientific">Bacterioplanoides pacificum</name>
    <dbReference type="NCBI Taxonomy" id="1171596"/>
    <lineage>
        <taxon>Bacteria</taxon>
        <taxon>Pseudomonadati</taxon>
        <taxon>Pseudomonadota</taxon>
        <taxon>Gammaproteobacteria</taxon>
        <taxon>Oceanospirillales</taxon>
        <taxon>Oceanospirillaceae</taxon>
        <taxon>Bacterioplanoides</taxon>
    </lineage>
</organism>
<proteinExistence type="predicted"/>
<reference evidence="4" key="1">
    <citation type="journal article" date="2019" name="Int. J. Syst. Evol. Microbiol.">
        <title>The Global Catalogue of Microorganisms (GCM) 10K type strain sequencing project: providing services to taxonomists for standard genome sequencing and annotation.</title>
        <authorList>
            <consortium name="The Broad Institute Genomics Platform"/>
            <consortium name="The Broad Institute Genome Sequencing Center for Infectious Disease"/>
            <person name="Wu L."/>
            <person name="Ma J."/>
        </authorList>
    </citation>
    <scope>NUCLEOTIDE SEQUENCE [LARGE SCALE GENOMIC DNA]</scope>
    <source>
        <strain evidence="4">KCTC 42424</strain>
    </source>
</reference>
<keyword evidence="4" id="KW-1185">Reference proteome</keyword>
<dbReference type="Pfam" id="PF00691">
    <property type="entry name" value="OmpA"/>
    <property type="match status" value="1"/>
</dbReference>